<evidence type="ECO:0000313" key="8">
    <source>
        <dbReference type="Proteomes" id="UP001139488"/>
    </source>
</evidence>
<keyword evidence="8" id="KW-1185">Reference proteome</keyword>
<comment type="subcellular location">
    <subcellularLocation>
        <location evidence="1">Cell membrane</location>
        <topology evidence="1">Multi-pass membrane protein</topology>
    </subcellularLocation>
</comment>
<dbReference type="SUPFAM" id="SSF52540">
    <property type="entry name" value="P-loop containing nucleoside triphosphate hydrolases"/>
    <property type="match status" value="1"/>
</dbReference>
<evidence type="ECO:0000256" key="1">
    <source>
        <dbReference type="ARBA" id="ARBA00004651"/>
    </source>
</evidence>
<name>A0A9X1WDQ3_9VIBR</name>
<protein>
    <submittedName>
        <fullName evidence="7">ABC transporter</fullName>
    </submittedName>
</protein>
<keyword evidence="4 5" id="KW-0472">Membrane</keyword>
<keyword evidence="2 5" id="KW-0812">Transmembrane</keyword>
<sequence>MSTMFTAATLAIRKVALPSLLINVLSLAVPLTVLQIYDRIIPNQSYGTATLLLFGATVAVLLDSFLRYVRSWLLAASSSQIEQQRYEQIITTLSSAPSRQITKLRVGGVQSGLDAVAKVKDIYSGSLMSGLIDFPFALLFLFLIYYVGGELVFVPIAVWVVTALVVWFSSAKATERTEQSAKLESNRIGFLLGMTRHLLGIKRQAGEYKTYTAFKKLNQQHRLNLADEEAKQSFAQECIYLASLGTSVAIVIIGSLYVLDGDLTTGGLAACSILAGRAVAPLSAIVSLRLRYGSMQSSLHAVNQLLELTPEKQPDINQLTPLTSFELIDVEFERFGNTYQVNGSLATQSLNLITAVPNESACHFLTILSGLAPTTSGDIKVNGITVDHNQLRALGSYTASKATILQGSILDNLCGFQPSIAQNALTFAKKLGLYQVLTQLPDGLETKIGDMQAIPLSQSSVRMITLCHALALDNDLLVIDKPELDLDIDSWPKLAEVLINQTCNGKTVVIVSHNPVFVDLCTHQLTIEKAEEHKEHAHD</sequence>
<dbReference type="InterPro" id="IPR011527">
    <property type="entry name" value="ABC1_TM_dom"/>
</dbReference>
<organism evidence="7 8">
    <name type="scientific">Vibrio gelatinilyticus</name>
    <dbReference type="NCBI Taxonomy" id="2893468"/>
    <lineage>
        <taxon>Bacteria</taxon>
        <taxon>Pseudomonadati</taxon>
        <taxon>Pseudomonadota</taxon>
        <taxon>Gammaproteobacteria</taxon>
        <taxon>Vibrionales</taxon>
        <taxon>Vibrionaceae</taxon>
        <taxon>Vibrio</taxon>
    </lineage>
</organism>
<dbReference type="GO" id="GO:0005524">
    <property type="term" value="F:ATP binding"/>
    <property type="evidence" value="ECO:0007669"/>
    <property type="project" value="InterPro"/>
</dbReference>
<feature type="transmembrane region" description="Helical" evidence="5">
    <location>
        <begin position="265"/>
        <end position="288"/>
    </location>
</feature>
<dbReference type="RefSeq" id="WP_244356149.1">
    <property type="nucleotide sequence ID" value="NZ_JAJNNZ010000004.1"/>
</dbReference>
<comment type="caution">
    <text evidence="7">The sequence shown here is derived from an EMBL/GenBank/DDBJ whole genome shotgun (WGS) entry which is preliminary data.</text>
</comment>
<dbReference type="GO" id="GO:0015421">
    <property type="term" value="F:ABC-type oligopeptide transporter activity"/>
    <property type="evidence" value="ECO:0007669"/>
    <property type="project" value="TreeGrafter"/>
</dbReference>
<dbReference type="PROSITE" id="PS50929">
    <property type="entry name" value="ABC_TM1F"/>
    <property type="match status" value="1"/>
</dbReference>
<evidence type="ECO:0000313" key="7">
    <source>
        <dbReference type="EMBL" id="MCJ2376530.1"/>
    </source>
</evidence>
<feature type="transmembrane region" description="Helical" evidence="5">
    <location>
        <begin position="238"/>
        <end position="259"/>
    </location>
</feature>
<feature type="domain" description="ABC transmembrane type-1" evidence="6">
    <location>
        <begin position="19"/>
        <end position="288"/>
    </location>
</feature>
<feature type="transmembrane region" description="Helical" evidence="5">
    <location>
        <begin position="20"/>
        <end position="37"/>
    </location>
</feature>
<reference evidence="7" key="1">
    <citation type="submission" date="2021-11" db="EMBL/GenBank/DDBJ databases">
        <title>Vibrio ZSDE26 sp. nov. and Vibrio ZSDZ34 sp. nov., isolated from coastal seawater in Qingdao.</title>
        <authorList>
            <person name="Zhang P."/>
        </authorList>
    </citation>
    <scope>NUCLEOTIDE SEQUENCE</scope>
    <source>
        <strain evidence="7">ZSDZ34</strain>
    </source>
</reference>
<dbReference type="InterPro" id="IPR036640">
    <property type="entry name" value="ABC1_TM_sf"/>
</dbReference>
<feature type="transmembrane region" description="Helical" evidence="5">
    <location>
        <begin position="152"/>
        <end position="170"/>
    </location>
</feature>
<dbReference type="Gene3D" id="1.20.1560.10">
    <property type="entry name" value="ABC transporter type 1, transmembrane domain"/>
    <property type="match status" value="1"/>
</dbReference>
<dbReference type="GO" id="GO:0005886">
    <property type="term" value="C:plasma membrane"/>
    <property type="evidence" value="ECO:0007669"/>
    <property type="project" value="UniProtKB-SubCell"/>
</dbReference>
<dbReference type="Proteomes" id="UP001139488">
    <property type="component" value="Unassembled WGS sequence"/>
</dbReference>
<dbReference type="SUPFAM" id="SSF90123">
    <property type="entry name" value="ABC transporter transmembrane region"/>
    <property type="match status" value="1"/>
</dbReference>
<feature type="transmembrane region" description="Helical" evidence="5">
    <location>
        <begin position="49"/>
        <end position="69"/>
    </location>
</feature>
<dbReference type="AlphaFoldDB" id="A0A9X1WDQ3"/>
<evidence type="ECO:0000256" key="4">
    <source>
        <dbReference type="ARBA" id="ARBA00023136"/>
    </source>
</evidence>
<dbReference type="InterPro" id="IPR039421">
    <property type="entry name" value="Type_1_exporter"/>
</dbReference>
<accession>A0A9X1WDQ3</accession>
<dbReference type="PANTHER" id="PTHR43394:SF1">
    <property type="entry name" value="ATP-BINDING CASSETTE SUB-FAMILY B MEMBER 10, MITOCHONDRIAL"/>
    <property type="match status" value="1"/>
</dbReference>
<dbReference type="PANTHER" id="PTHR43394">
    <property type="entry name" value="ATP-DEPENDENT PERMEASE MDL1, MITOCHONDRIAL"/>
    <property type="match status" value="1"/>
</dbReference>
<dbReference type="Gene3D" id="3.40.50.300">
    <property type="entry name" value="P-loop containing nucleotide triphosphate hydrolases"/>
    <property type="match status" value="1"/>
</dbReference>
<dbReference type="InterPro" id="IPR027417">
    <property type="entry name" value="P-loop_NTPase"/>
</dbReference>
<dbReference type="Pfam" id="PF00664">
    <property type="entry name" value="ABC_membrane"/>
    <property type="match status" value="1"/>
</dbReference>
<evidence type="ECO:0000259" key="6">
    <source>
        <dbReference type="PROSITE" id="PS50929"/>
    </source>
</evidence>
<evidence type="ECO:0000256" key="3">
    <source>
        <dbReference type="ARBA" id="ARBA00022989"/>
    </source>
</evidence>
<gene>
    <name evidence="7" type="ORF">LNL84_06740</name>
</gene>
<feature type="transmembrane region" description="Helical" evidence="5">
    <location>
        <begin position="127"/>
        <end position="146"/>
    </location>
</feature>
<evidence type="ECO:0000256" key="2">
    <source>
        <dbReference type="ARBA" id="ARBA00022692"/>
    </source>
</evidence>
<proteinExistence type="predicted"/>
<evidence type="ECO:0000256" key="5">
    <source>
        <dbReference type="SAM" id="Phobius"/>
    </source>
</evidence>
<keyword evidence="3 5" id="KW-1133">Transmembrane helix</keyword>
<dbReference type="EMBL" id="JAJNNZ010000004">
    <property type="protein sequence ID" value="MCJ2376530.1"/>
    <property type="molecule type" value="Genomic_DNA"/>
</dbReference>